<evidence type="ECO:0000313" key="7">
    <source>
        <dbReference type="EMBL" id="MBK6087459.1"/>
    </source>
</evidence>
<dbReference type="NCBIfam" id="TIGR00250">
    <property type="entry name" value="RNAse_H_YqgF"/>
    <property type="match status" value="1"/>
</dbReference>
<evidence type="ECO:0000256" key="4">
    <source>
        <dbReference type="ARBA" id="ARBA00022801"/>
    </source>
</evidence>
<evidence type="ECO:0000256" key="2">
    <source>
        <dbReference type="ARBA" id="ARBA00022517"/>
    </source>
</evidence>
<comment type="subcellular location">
    <subcellularLocation>
        <location evidence="5">Cytoplasm</location>
    </subcellularLocation>
</comment>
<accession>A0A934U320</accession>
<dbReference type="PANTHER" id="PTHR33317">
    <property type="entry name" value="POLYNUCLEOTIDYL TRANSFERASE, RIBONUCLEASE H-LIKE SUPERFAMILY PROTEIN"/>
    <property type="match status" value="1"/>
</dbReference>
<name>A0A934U320_9FIRM</name>
<dbReference type="GO" id="GO:0005829">
    <property type="term" value="C:cytosol"/>
    <property type="evidence" value="ECO:0007669"/>
    <property type="project" value="TreeGrafter"/>
</dbReference>
<dbReference type="PANTHER" id="PTHR33317:SF4">
    <property type="entry name" value="POLYNUCLEOTIDYL TRANSFERASE, RIBONUCLEASE H-LIKE SUPERFAMILY PROTEIN"/>
    <property type="match status" value="1"/>
</dbReference>
<dbReference type="GO" id="GO:0000967">
    <property type="term" value="P:rRNA 5'-end processing"/>
    <property type="evidence" value="ECO:0007669"/>
    <property type="project" value="UniProtKB-UniRule"/>
</dbReference>
<feature type="domain" description="YqgF/RNase H-like" evidence="6">
    <location>
        <begin position="1"/>
        <end position="101"/>
    </location>
</feature>
<dbReference type="GO" id="GO:0016788">
    <property type="term" value="F:hydrolase activity, acting on ester bonds"/>
    <property type="evidence" value="ECO:0007669"/>
    <property type="project" value="UniProtKB-UniRule"/>
</dbReference>
<dbReference type="InterPro" id="IPR006641">
    <property type="entry name" value="YqgF/RNaseH-like_dom"/>
</dbReference>
<dbReference type="CDD" id="cd16964">
    <property type="entry name" value="YqgF"/>
    <property type="match status" value="1"/>
</dbReference>
<dbReference type="SUPFAM" id="SSF53098">
    <property type="entry name" value="Ribonuclease H-like"/>
    <property type="match status" value="1"/>
</dbReference>
<dbReference type="Pfam" id="PF03652">
    <property type="entry name" value="RuvX"/>
    <property type="match status" value="1"/>
</dbReference>
<dbReference type="GO" id="GO:0004518">
    <property type="term" value="F:nuclease activity"/>
    <property type="evidence" value="ECO:0007669"/>
    <property type="project" value="UniProtKB-KW"/>
</dbReference>
<comment type="function">
    <text evidence="5">Could be a nuclease involved in processing of the 5'-end of pre-16S rRNA.</text>
</comment>
<dbReference type="Gene3D" id="3.30.420.140">
    <property type="entry name" value="YqgF/RNase H-like domain"/>
    <property type="match status" value="1"/>
</dbReference>
<dbReference type="EC" id="3.1.-.-" evidence="5"/>
<dbReference type="SMART" id="SM00732">
    <property type="entry name" value="YqgFc"/>
    <property type="match status" value="1"/>
</dbReference>
<sequence>MIALSVDLGHARTGLAVSDKSGFLASSLCVITEHNDEKLIQKIAEKVKETKAQIIVVGLPRNMDGSEGESALRARELAARLSELTGVPHHMQDERGTTITAHSYLSAGNVYGKKRKQKVDAVAASIILQDYLDSQK</sequence>
<keyword evidence="8" id="KW-1185">Reference proteome</keyword>
<dbReference type="AlphaFoldDB" id="A0A934U320"/>
<comment type="caution">
    <text evidence="7">The sequence shown here is derived from an EMBL/GenBank/DDBJ whole genome shotgun (WGS) entry which is preliminary data.</text>
</comment>
<keyword evidence="4 5" id="KW-0378">Hydrolase</keyword>
<dbReference type="InterPro" id="IPR005227">
    <property type="entry name" value="YqgF"/>
</dbReference>
<protein>
    <recommendedName>
        <fullName evidence="5">Putative pre-16S rRNA nuclease</fullName>
        <ecNumber evidence="5">3.1.-.-</ecNumber>
    </recommendedName>
</protein>
<evidence type="ECO:0000259" key="6">
    <source>
        <dbReference type="SMART" id="SM00732"/>
    </source>
</evidence>
<keyword evidence="2 5" id="KW-0690">Ribosome biogenesis</keyword>
<evidence type="ECO:0000256" key="1">
    <source>
        <dbReference type="ARBA" id="ARBA00022490"/>
    </source>
</evidence>
<gene>
    <name evidence="7" type="primary">ruvX</name>
    <name evidence="7" type="ORF">JKK62_02135</name>
</gene>
<dbReference type="InterPro" id="IPR037027">
    <property type="entry name" value="YqgF/RNaseH-like_dom_sf"/>
</dbReference>
<dbReference type="Proteomes" id="UP000633365">
    <property type="component" value="Unassembled WGS sequence"/>
</dbReference>
<dbReference type="InterPro" id="IPR012337">
    <property type="entry name" value="RNaseH-like_sf"/>
</dbReference>
<evidence type="ECO:0000256" key="3">
    <source>
        <dbReference type="ARBA" id="ARBA00022722"/>
    </source>
</evidence>
<organism evidence="7 8">
    <name type="scientific">Ruminococcus difficilis</name>
    <dbReference type="NCBI Taxonomy" id="2763069"/>
    <lineage>
        <taxon>Bacteria</taxon>
        <taxon>Bacillati</taxon>
        <taxon>Bacillota</taxon>
        <taxon>Clostridia</taxon>
        <taxon>Eubacteriales</taxon>
        <taxon>Oscillospiraceae</taxon>
        <taxon>Ruminococcus</taxon>
    </lineage>
</organism>
<evidence type="ECO:0000256" key="5">
    <source>
        <dbReference type="HAMAP-Rule" id="MF_00651"/>
    </source>
</evidence>
<dbReference type="RefSeq" id="WP_201426763.1">
    <property type="nucleotide sequence ID" value="NZ_JAEQMG010000035.1"/>
</dbReference>
<dbReference type="HAMAP" id="MF_00651">
    <property type="entry name" value="Nuclease_YqgF"/>
    <property type="match status" value="1"/>
</dbReference>
<keyword evidence="1 5" id="KW-0963">Cytoplasm</keyword>
<reference evidence="7" key="1">
    <citation type="submission" date="2021-01" db="EMBL/GenBank/DDBJ databases">
        <title>Genome public.</title>
        <authorList>
            <person name="Liu C."/>
            <person name="Sun Q."/>
        </authorList>
    </citation>
    <scope>NUCLEOTIDE SEQUENCE</scope>
    <source>
        <strain evidence="7">M6</strain>
    </source>
</reference>
<dbReference type="EMBL" id="JAEQMG010000035">
    <property type="protein sequence ID" value="MBK6087459.1"/>
    <property type="molecule type" value="Genomic_DNA"/>
</dbReference>
<comment type="similarity">
    <text evidence="5">Belongs to the YqgF HJR family.</text>
</comment>
<proteinExistence type="inferred from homology"/>
<evidence type="ECO:0000313" key="8">
    <source>
        <dbReference type="Proteomes" id="UP000633365"/>
    </source>
</evidence>
<keyword evidence="3 5" id="KW-0540">Nuclease</keyword>